<dbReference type="Proteomes" id="UP000236248">
    <property type="component" value="Chromosome NCAV"/>
</dbReference>
<dbReference type="KEGG" id="ncv:NCAV_1326"/>
<sequence>MMKSKLYAGAMLTIAAVLILGPVLVEQAYAKPNGPNNNGPGNGGPDQGPPINAKVRAIQNGNSLDEDNPGVLGQDIWCVGGIDGDSEANDIHCYLLPEGVPTPDYNTHPDVIKRDGDASNIAPCPEDAGFQSSDICFWVLFPATDFPTVGHYRFVAEFTKDGNIIDIAGADFRNHSFMVVPELLLGSIGLAGSMLGTFYLYRKRSTKVKEQ</sequence>
<dbReference type="AlphaFoldDB" id="A0A2K5AS78"/>
<gene>
    <name evidence="3" type="ORF">NCAV_1326</name>
</gene>
<feature type="region of interest" description="Disordered" evidence="1">
    <location>
        <begin position="31"/>
        <end position="53"/>
    </location>
</feature>
<evidence type="ECO:0000313" key="4">
    <source>
        <dbReference type="Proteomes" id="UP000236248"/>
    </source>
</evidence>
<evidence type="ECO:0000256" key="1">
    <source>
        <dbReference type="SAM" id="MobiDB-lite"/>
    </source>
</evidence>
<keyword evidence="4" id="KW-1185">Reference proteome</keyword>
<keyword evidence="2" id="KW-0472">Membrane</keyword>
<dbReference type="EMBL" id="LT981265">
    <property type="protein sequence ID" value="SPC34492.1"/>
    <property type="molecule type" value="Genomic_DNA"/>
</dbReference>
<proteinExistence type="predicted"/>
<dbReference type="RefSeq" id="WP_148695236.1">
    <property type="nucleotide sequence ID" value="NZ_LT981265.1"/>
</dbReference>
<reference evidence="4" key="1">
    <citation type="submission" date="2018-01" db="EMBL/GenBank/DDBJ databases">
        <authorList>
            <person name="Kerou L M."/>
        </authorList>
    </citation>
    <scope>NUCLEOTIDE SEQUENCE [LARGE SCALE GENOMIC DNA]</scope>
    <source>
        <strain evidence="4">SCU2</strain>
    </source>
</reference>
<accession>A0A2K5AS78</accession>
<protein>
    <submittedName>
        <fullName evidence="3">Uncharacterized protein</fullName>
    </submittedName>
</protein>
<dbReference type="GeneID" id="41595325"/>
<keyword evidence="2" id="KW-0812">Transmembrane</keyword>
<keyword evidence="2" id="KW-1133">Transmembrane helix</keyword>
<feature type="transmembrane region" description="Helical" evidence="2">
    <location>
        <begin position="183"/>
        <end position="201"/>
    </location>
</feature>
<name>A0A2K5AS78_9ARCH</name>
<evidence type="ECO:0000313" key="3">
    <source>
        <dbReference type="EMBL" id="SPC34492.1"/>
    </source>
</evidence>
<evidence type="ECO:0000256" key="2">
    <source>
        <dbReference type="SAM" id="Phobius"/>
    </source>
</evidence>
<organism evidence="3 4">
    <name type="scientific">Candidatus Nitrosocaldus cavascurensis</name>
    <dbReference type="NCBI Taxonomy" id="2058097"/>
    <lineage>
        <taxon>Archaea</taxon>
        <taxon>Nitrososphaerota</taxon>
        <taxon>Nitrososphaeria</taxon>
        <taxon>Candidatus Nitrosocaldales</taxon>
        <taxon>Candidatus Nitrosocaldaceae</taxon>
        <taxon>Candidatus Nitrosocaldus</taxon>
    </lineage>
</organism>